<dbReference type="EMBL" id="LAZR01026824">
    <property type="protein sequence ID" value="KKL67547.1"/>
    <property type="molecule type" value="Genomic_DNA"/>
</dbReference>
<comment type="caution">
    <text evidence="1">The sequence shown here is derived from an EMBL/GenBank/DDBJ whole genome shotgun (WGS) entry which is preliminary data.</text>
</comment>
<gene>
    <name evidence="1" type="ORF">LCGC14_2133890</name>
</gene>
<reference evidence="1" key="1">
    <citation type="journal article" date="2015" name="Nature">
        <title>Complex archaea that bridge the gap between prokaryotes and eukaryotes.</title>
        <authorList>
            <person name="Spang A."/>
            <person name="Saw J.H."/>
            <person name="Jorgensen S.L."/>
            <person name="Zaremba-Niedzwiedzka K."/>
            <person name="Martijn J."/>
            <person name="Lind A.E."/>
            <person name="van Eijk R."/>
            <person name="Schleper C."/>
            <person name="Guy L."/>
            <person name="Ettema T.J."/>
        </authorList>
    </citation>
    <scope>NUCLEOTIDE SEQUENCE</scope>
</reference>
<dbReference type="AlphaFoldDB" id="A0A0F9GWM6"/>
<organism evidence="1">
    <name type="scientific">marine sediment metagenome</name>
    <dbReference type="NCBI Taxonomy" id="412755"/>
    <lineage>
        <taxon>unclassified sequences</taxon>
        <taxon>metagenomes</taxon>
        <taxon>ecological metagenomes</taxon>
    </lineage>
</organism>
<accession>A0A0F9GWM6</accession>
<sequence length="256" mass="29377">MKISGTERALVGENILIHISLLKNSISNILISLSSSLKLIKSFNYNLDRRNYSKNVISFEVSKFNFENNLTLGFKSEKLNSEEYQASIEIKALDIEENVKEMSIFDIEILKPEIHIEITHGNKPEDLNIKLEKKINEVTTFFKDLNVSAKDYITKKNVKVEIIRFSEEEYIDKMDDIPILFDIDSAIKKIIIHSNSTIELNIKACYHDLFDNNYESNEATIILQPIVEKTKEEEFITTPIFNTIGFETPGIAMASS</sequence>
<evidence type="ECO:0000313" key="1">
    <source>
        <dbReference type="EMBL" id="KKL67547.1"/>
    </source>
</evidence>
<protein>
    <submittedName>
        <fullName evidence="1">Uncharacterized protein</fullName>
    </submittedName>
</protein>
<name>A0A0F9GWM6_9ZZZZ</name>
<proteinExistence type="predicted"/>